<gene>
    <name evidence="3" type="ORF">DFR52_102282</name>
</gene>
<keyword evidence="4" id="KW-1185">Reference proteome</keyword>
<dbReference type="RefSeq" id="WP_110031408.1">
    <property type="nucleotide sequence ID" value="NZ_QGTR01000002.1"/>
</dbReference>
<reference evidence="3 4" key="1">
    <citation type="submission" date="2018-05" db="EMBL/GenBank/DDBJ databases">
        <title>Genomic Encyclopedia of Type Strains, Phase IV (KMG-IV): sequencing the most valuable type-strain genomes for metagenomic binning, comparative biology and taxonomic classification.</title>
        <authorList>
            <person name="Goeker M."/>
        </authorList>
    </citation>
    <scope>NUCLEOTIDE SEQUENCE [LARGE SCALE GENOMIC DNA]</scope>
    <source>
        <strain evidence="3 4">DSM 16791</strain>
    </source>
</reference>
<feature type="region of interest" description="Disordered" evidence="1">
    <location>
        <begin position="34"/>
        <end position="80"/>
    </location>
</feature>
<feature type="compositionally biased region" description="Basic and acidic residues" evidence="1">
    <location>
        <begin position="35"/>
        <end position="48"/>
    </location>
</feature>
<dbReference type="OrthoDB" id="8117462at2"/>
<evidence type="ECO:0000256" key="2">
    <source>
        <dbReference type="SAM" id="SignalP"/>
    </source>
</evidence>
<sequence length="80" mass="8294">MTRMNTLFAATLLSLATAPALAASNHTADIAACRKPADRSASTKDVDCRVTGSVGESDEQTPKADRYPAGPSNMGAGLWL</sequence>
<accession>A0A317PMX9</accession>
<dbReference type="EMBL" id="QGTR01000002">
    <property type="protein sequence ID" value="PWW01619.1"/>
    <property type="molecule type" value="Genomic_DNA"/>
</dbReference>
<dbReference type="Proteomes" id="UP000246352">
    <property type="component" value="Unassembled WGS sequence"/>
</dbReference>
<evidence type="ECO:0008006" key="5">
    <source>
        <dbReference type="Google" id="ProtNLM"/>
    </source>
</evidence>
<organism evidence="3 4">
    <name type="scientific">Hoeflea marina</name>
    <dbReference type="NCBI Taxonomy" id="274592"/>
    <lineage>
        <taxon>Bacteria</taxon>
        <taxon>Pseudomonadati</taxon>
        <taxon>Pseudomonadota</taxon>
        <taxon>Alphaproteobacteria</taxon>
        <taxon>Hyphomicrobiales</taxon>
        <taxon>Rhizobiaceae</taxon>
        <taxon>Hoeflea</taxon>
    </lineage>
</organism>
<name>A0A317PMX9_9HYPH</name>
<comment type="caution">
    <text evidence="3">The sequence shown here is derived from an EMBL/GenBank/DDBJ whole genome shotgun (WGS) entry which is preliminary data.</text>
</comment>
<evidence type="ECO:0000256" key="1">
    <source>
        <dbReference type="SAM" id="MobiDB-lite"/>
    </source>
</evidence>
<feature type="chain" id="PRO_5016355124" description="DUF680 domain-containing protein" evidence="2">
    <location>
        <begin position="23"/>
        <end position="80"/>
    </location>
</feature>
<protein>
    <recommendedName>
        <fullName evidence="5">DUF680 domain-containing protein</fullName>
    </recommendedName>
</protein>
<proteinExistence type="predicted"/>
<keyword evidence="2" id="KW-0732">Signal</keyword>
<dbReference type="AlphaFoldDB" id="A0A317PMX9"/>
<feature type="signal peptide" evidence="2">
    <location>
        <begin position="1"/>
        <end position="22"/>
    </location>
</feature>
<evidence type="ECO:0000313" key="4">
    <source>
        <dbReference type="Proteomes" id="UP000246352"/>
    </source>
</evidence>
<evidence type="ECO:0000313" key="3">
    <source>
        <dbReference type="EMBL" id="PWW01619.1"/>
    </source>
</evidence>